<dbReference type="GeneID" id="78077994"/>
<dbReference type="PIRSF" id="PIRSF011443">
    <property type="entry name" value="YgjV"/>
    <property type="match status" value="1"/>
</dbReference>
<organism evidence="3 4">
    <name type="scientific">Vibrio europaeus</name>
    <dbReference type="NCBI Taxonomy" id="300876"/>
    <lineage>
        <taxon>Bacteria</taxon>
        <taxon>Pseudomonadati</taxon>
        <taxon>Pseudomonadota</taxon>
        <taxon>Gammaproteobacteria</taxon>
        <taxon>Vibrionales</taxon>
        <taxon>Vibrionaceae</taxon>
        <taxon>Vibrio</taxon>
        <taxon>Vibrio oreintalis group</taxon>
    </lineage>
</organism>
<feature type="transmembrane region" description="Helical" evidence="1">
    <location>
        <begin position="141"/>
        <end position="159"/>
    </location>
</feature>
<evidence type="ECO:0000313" key="2">
    <source>
        <dbReference type="EMBL" id="MDC5739335.1"/>
    </source>
</evidence>
<proteinExistence type="predicted"/>
<sequence>MENWLAQIVGGFAFIIGVMAFWQKDDTRFRYQMMVFCLVMGVHFILMDATVAATGVIINAVRSFASIKTQSRKVMWFFIGLMWLMTLPNITHLFEFMTVVGSSVATWALFSKQGIALRSLILFNSLCWVVHNIWLGSIGGSLIEATFIVTNLITIIRLYRSTPSDKPLSTKLFRGWLARSKT</sequence>
<feature type="transmembrane region" description="Helical" evidence="1">
    <location>
        <begin position="6"/>
        <end position="22"/>
    </location>
</feature>
<comment type="caution">
    <text evidence="3">The sequence shown here is derived from an EMBL/GenBank/DDBJ whole genome shotgun (WGS) entry which is preliminary data.</text>
</comment>
<name>A0A178J7D0_9VIBR</name>
<keyword evidence="5" id="KW-1185">Reference proteome</keyword>
<dbReference type="Proteomes" id="UP000094761">
    <property type="component" value="Unassembled WGS sequence"/>
</dbReference>
<feature type="transmembrane region" description="Helical" evidence="1">
    <location>
        <begin position="34"/>
        <end position="62"/>
    </location>
</feature>
<keyword evidence="1" id="KW-1133">Transmembrane helix</keyword>
<protein>
    <submittedName>
        <fullName evidence="2">YgjV family protein</fullName>
    </submittedName>
</protein>
<dbReference type="OrthoDB" id="7858522at2"/>
<keyword evidence="1" id="KW-0472">Membrane</keyword>
<feature type="transmembrane region" description="Helical" evidence="1">
    <location>
        <begin position="74"/>
        <end position="94"/>
    </location>
</feature>
<dbReference type="Proteomes" id="UP001150001">
    <property type="component" value="Unassembled WGS sequence"/>
</dbReference>
<accession>A0A178J7D0</accession>
<dbReference type="InterPro" id="IPR019629">
    <property type="entry name" value="Uncharacterised_HI1736/YgjV"/>
</dbReference>
<reference evidence="2" key="2">
    <citation type="submission" date="2022-11" db="EMBL/GenBank/DDBJ databases">
        <title>Role of the vibriolysin VemA secreted by the emergent pathogen Vibrio europaeus in the colonization of Manila clam mucus.</title>
        <authorList>
            <person name="Martinez C."/>
            <person name="Rodriguez S."/>
            <person name="Vences A."/>
            <person name="Barja J.L."/>
            <person name="Toranzo A.E."/>
            <person name="Dubert J."/>
        </authorList>
    </citation>
    <scope>NUCLEOTIDE SEQUENCE</scope>
    <source>
        <strain evidence="2">3454</strain>
    </source>
</reference>
<evidence type="ECO:0000313" key="4">
    <source>
        <dbReference type="Proteomes" id="UP000094761"/>
    </source>
</evidence>
<dbReference type="EMBL" id="LUAX01000007">
    <property type="protein sequence ID" value="OAM97801.1"/>
    <property type="molecule type" value="Genomic_DNA"/>
</dbReference>
<dbReference type="InterPro" id="IPR026267">
    <property type="entry name" value="YgjV"/>
</dbReference>
<evidence type="ECO:0000313" key="5">
    <source>
        <dbReference type="Proteomes" id="UP001150001"/>
    </source>
</evidence>
<dbReference type="AlphaFoldDB" id="A0A178J7D0"/>
<dbReference type="Pfam" id="PF10688">
    <property type="entry name" value="Imp-YgjV"/>
    <property type="match status" value="1"/>
</dbReference>
<evidence type="ECO:0000313" key="3">
    <source>
        <dbReference type="EMBL" id="OAM97801.1"/>
    </source>
</evidence>
<dbReference type="RefSeq" id="WP_069668972.1">
    <property type="nucleotide sequence ID" value="NZ_JAPFIM010000018.1"/>
</dbReference>
<evidence type="ECO:0000256" key="1">
    <source>
        <dbReference type="SAM" id="Phobius"/>
    </source>
</evidence>
<keyword evidence="1" id="KW-0812">Transmembrane</keyword>
<dbReference type="EMBL" id="JAPFIT010000010">
    <property type="protein sequence ID" value="MDC5739335.1"/>
    <property type="molecule type" value="Genomic_DNA"/>
</dbReference>
<gene>
    <name evidence="3" type="ORF">AZ468_19915</name>
    <name evidence="2" type="ORF">OPW20_04625</name>
</gene>
<reference evidence="3 4" key="1">
    <citation type="submission" date="2016-03" db="EMBL/GenBank/DDBJ databases">
        <title>Draft genome sequence of the Vibrio tubiashii subs. europaeus.</title>
        <authorList>
            <person name="Spinard E."/>
            <person name="Dubert J."/>
            <person name="Nelson D.R."/>
            <person name="Barja J.L."/>
        </authorList>
    </citation>
    <scope>NUCLEOTIDE SEQUENCE [LARGE SCALE GENOMIC DNA]</scope>
    <source>
        <strain evidence="4">PP-638</strain>
        <strain evidence="3">PP2-638</strain>
    </source>
</reference>